<evidence type="ECO:0000259" key="1">
    <source>
        <dbReference type="PROSITE" id="PS50011"/>
    </source>
</evidence>
<proteinExistence type="predicted"/>
<sequence>MSAMQICEQSEAFVELDGSPVFDHTKLILRRDDEFFYARANWRETSGRKWTPRYTPAPDPLPPNPYIKQPSLLYLGNTSASFEPGRQVLAEVDASEVLRSHPHPNIARYLGCVTENGRIMGLCFAKYPRNLLQRLKEPTPINRTRCLEGIESSVRHMHDLRLIHNDVNPSNIMIDKMDNPVSIDFDSCQKEGNKLGLESGTIGWAMESPAYARKENDFFGLSKVREFLMGDGGEKEHSHDVEAR</sequence>
<dbReference type="SUPFAM" id="SSF56112">
    <property type="entry name" value="Protein kinase-like (PK-like)"/>
    <property type="match status" value="1"/>
</dbReference>
<keyword evidence="3" id="KW-1185">Reference proteome</keyword>
<comment type="caution">
    <text evidence="2">The sequence shown here is derived from an EMBL/GenBank/DDBJ whole genome shotgun (WGS) entry which is preliminary data.</text>
</comment>
<dbReference type="InterPro" id="IPR000719">
    <property type="entry name" value="Prot_kinase_dom"/>
</dbReference>
<dbReference type="Pfam" id="PF00069">
    <property type="entry name" value="Pkinase"/>
    <property type="match status" value="1"/>
</dbReference>
<dbReference type="Gene3D" id="1.10.510.10">
    <property type="entry name" value="Transferase(Phosphotransferase) domain 1"/>
    <property type="match status" value="1"/>
</dbReference>
<dbReference type="OrthoDB" id="4062651at2759"/>
<dbReference type="PROSITE" id="PS50011">
    <property type="entry name" value="PROTEIN_KINASE_DOM"/>
    <property type="match status" value="1"/>
</dbReference>
<evidence type="ECO:0000313" key="2">
    <source>
        <dbReference type="EMBL" id="PGH09737.1"/>
    </source>
</evidence>
<reference evidence="2 3" key="1">
    <citation type="submission" date="2017-10" db="EMBL/GenBank/DDBJ databases">
        <title>Comparative genomics in systemic dimorphic fungi from Ajellomycetaceae.</title>
        <authorList>
            <person name="Munoz J.F."/>
            <person name="Mcewen J.G."/>
            <person name="Clay O.K."/>
            <person name="Cuomo C.A."/>
        </authorList>
    </citation>
    <scope>NUCLEOTIDE SEQUENCE [LARGE SCALE GENOMIC DNA]</scope>
    <source>
        <strain evidence="2 3">UAMH130</strain>
    </source>
</reference>
<name>A0A2B7XMF5_9EURO</name>
<organism evidence="2 3">
    <name type="scientific">Blastomyces parvus</name>
    <dbReference type="NCBI Taxonomy" id="2060905"/>
    <lineage>
        <taxon>Eukaryota</taxon>
        <taxon>Fungi</taxon>
        <taxon>Dikarya</taxon>
        <taxon>Ascomycota</taxon>
        <taxon>Pezizomycotina</taxon>
        <taxon>Eurotiomycetes</taxon>
        <taxon>Eurotiomycetidae</taxon>
        <taxon>Onygenales</taxon>
        <taxon>Ajellomycetaceae</taxon>
        <taxon>Blastomyces</taxon>
    </lineage>
</organism>
<gene>
    <name evidence="2" type="ORF">GX51_00417</name>
</gene>
<dbReference type="Proteomes" id="UP000224080">
    <property type="component" value="Unassembled WGS sequence"/>
</dbReference>
<dbReference type="InterPro" id="IPR011009">
    <property type="entry name" value="Kinase-like_dom_sf"/>
</dbReference>
<dbReference type="GO" id="GO:0004672">
    <property type="term" value="F:protein kinase activity"/>
    <property type="evidence" value="ECO:0007669"/>
    <property type="project" value="InterPro"/>
</dbReference>
<protein>
    <recommendedName>
        <fullName evidence="1">Protein kinase domain-containing protein</fullName>
    </recommendedName>
</protein>
<evidence type="ECO:0000313" key="3">
    <source>
        <dbReference type="Proteomes" id="UP000224080"/>
    </source>
</evidence>
<accession>A0A2B7XMF5</accession>
<dbReference type="AlphaFoldDB" id="A0A2B7XMF5"/>
<dbReference type="GO" id="GO:0005524">
    <property type="term" value="F:ATP binding"/>
    <property type="evidence" value="ECO:0007669"/>
    <property type="project" value="InterPro"/>
</dbReference>
<feature type="domain" description="Protein kinase" evidence="1">
    <location>
        <begin position="11"/>
        <end position="244"/>
    </location>
</feature>
<dbReference type="EMBL" id="PDNC01000003">
    <property type="protein sequence ID" value="PGH09737.1"/>
    <property type="molecule type" value="Genomic_DNA"/>
</dbReference>